<keyword evidence="6" id="KW-0029">Amino-acid transport</keyword>
<dbReference type="GO" id="GO:0022857">
    <property type="term" value="F:transmembrane transporter activity"/>
    <property type="evidence" value="ECO:0007669"/>
    <property type="project" value="InterPro"/>
</dbReference>
<keyword evidence="3 9" id="KW-0813">Transport</keyword>
<evidence type="ECO:0000256" key="9">
    <source>
        <dbReference type="RuleBase" id="RU363032"/>
    </source>
</evidence>
<keyword evidence="12" id="KW-1185">Reference proteome</keyword>
<feature type="domain" description="ABC transmembrane type-1" evidence="10">
    <location>
        <begin position="69"/>
        <end position="263"/>
    </location>
</feature>
<dbReference type="OrthoDB" id="60458at2157"/>
<dbReference type="InterPro" id="IPR043429">
    <property type="entry name" value="ArtM/GltK/GlnP/TcyL/YhdX-like"/>
</dbReference>
<dbReference type="CDD" id="cd06261">
    <property type="entry name" value="TM_PBP2"/>
    <property type="match status" value="1"/>
</dbReference>
<evidence type="ECO:0000256" key="6">
    <source>
        <dbReference type="ARBA" id="ARBA00022970"/>
    </source>
</evidence>
<evidence type="ECO:0000259" key="10">
    <source>
        <dbReference type="PROSITE" id="PS50928"/>
    </source>
</evidence>
<evidence type="ECO:0000256" key="8">
    <source>
        <dbReference type="ARBA" id="ARBA00023136"/>
    </source>
</evidence>
<comment type="subcellular location">
    <subcellularLocation>
        <location evidence="1 9">Cell membrane</location>
        <topology evidence="1 9">Multi-pass membrane protein</topology>
    </subcellularLocation>
</comment>
<keyword evidence="5 9" id="KW-0812">Transmembrane</keyword>
<accession>A0A0D6JWH2</accession>
<dbReference type="PANTHER" id="PTHR30614:SF20">
    <property type="entry name" value="GLUTAMINE TRANSPORT SYSTEM PERMEASE PROTEIN GLNP"/>
    <property type="match status" value="1"/>
</dbReference>
<sequence length="277" mass="30083">MAESYSEGRTGDGEYQEQFLNDKTLRRLGAAIAGLFTLGVGGFIAAIIFTQVDFELLVEIIHPQFVNAFLRVLGIVLVGSLFSVTAGVFVGLGRVSNTRFTNTVATAYVEFFRGTPLLFQLLVIYVGIPAFWPPGQFPISNWAIPTAIIGLTLNHAAYVGEAVRGGIDAVPEGQMEAARSLGMSYVQGMREVVLPQAWRNALAAIGNDQVILVKDTSLLTVIAIPELISAFRNVNSTTFDPWTPILLVAIAYLMITIPLGKIVSYLEARSDWGGDRR</sequence>
<dbReference type="PROSITE" id="PS50928">
    <property type="entry name" value="ABC_TM1"/>
    <property type="match status" value="1"/>
</dbReference>
<dbReference type="RefSeq" id="WP_004969786.1">
    <property type="nucleotide sequence ID" value="NZ_CABLRR010000006.1"/>
</dbReference>
<keyword evidence="8 9" id="KW-0472">Membrane</keyword>
<evidence type="ECO:0000256" key="3">
    <source>
        <dbReference type="ARBA" id="ARBA00022448"/>
    </source>
</evidence>
<feature type="transmembrane region" description="Helical" evidence="9">
    <location>
        <begin position="242"/>
        <end position="260"/>
    </location>
</feature>
<proteinExistence type="inferred from homology"/>
<dbReference type="GO" id="GO:0043190">
    <property type="term" value="C:ATP-binding cassette (ABC) transporter complex"/>
    <property type="evidence" value="ECO:0007669"/>
    <property type="project" value="InterPro"/>
</dbReference>
<organism evidence="11 12">
    <name type="scientific">Haloferax massiliensis</name>
    <dbReference type="NCBI Taxonomy" id="1476858"/>
    <lineage>
        <taxon>Archaea</taxon>
        <taxon>Methanobacteriati</taxon>
        <taxon>Methanobacteriota</taxon>
        <taxon>Stenosarchaea group</taxon>
        <taxon>Halobacteria</taxon>
        <taxon>Halobacteriales</taxon>
        <taxon>Haloferacaceae</taxon>
        <taxon>Haloferax</taxon>
    </lineage>
</organism>
<protein>
    <submittedName>
        <fullName evidence="11">Inner membrane amino-acid ABC transporter permease protein YecS</fullName>
    </submittedName>
</protein>
<evidence type="ECO:0000313" key="11">
    <source>
        <dbReference type="EMBL" id="CQR53655.1"/>
    </source>
</evidence>
<evidence type="ECO:0000256" key="4">
    <source>
        <dbReference type="ARBA" id="ARBA00022475"/>
    </source>
</evidence>
<dbReference type="PANTHER" id="PTHR30614">
    <property type="entry name" value="MEMBRANE COMPONENT OF AMINO ACID ABC TRANSPORTER"/>
    <property type="match status" value="1"/>
</dbReference>
<dbReference type="GO" id="GO:0006865">
    <property type="term" value="P:amino acid transport"/>
    <property type="evidence" value="ECO:0007669"/>
    <property type="project" value="UniProtKB-KW"/>
</dbReference>
<dbReference type="EMBL" id="CSTE01000006">
    <property type="protein sequence ID" value="CQR53655.1"/>
    <property type="molecule type" value="Genomic_DNA"/>
</dbReference>
<feature type="transmembrane region" description="Helical" evidence="9">
    <location>
        <begin position="111"/>
        <end position="132"/>
    </location>
</feature>
<feature type="transmembrane region" description="Helical" evidence="9">
    <location>
        <begin position="28"/>
        <end position="49"/>
    </location>
</feature>
<comment type="similarity">
    <text evidence="2">Belongs to the binding-protein-dependent transport system permease family. HisMQ subfamily.</text>
</comment>
<dbReference type="Proteomes" id="UP000198902">
    <property type="component" value="Unassembled WGS sequence"/>
</dbReference>
<dbReference type="Pfam" id="PF00528">
    <property type="entry name" value="BPD_transp_1"/>
    <property type="match status" value="1"/>
</dbReference>
<evidence type="ECO:0000256" key="7">
    <source>
        <dbReference type="ARBA" id="ARBA00022989"/>
    </source>
</evidence>
<dbReference type="InterPro" id="IPR035906">
    <property type="entry name" value="MetI-like_sf"/>
</dbReference>
<gene>
    <name evidence="11" type="primary">yecS</name>
    <name evidence="11" type="ORF">BN996_03725</name>
</gene>
<dbReference type="NCBIfam" id="TIGR01726">
    <property type="entry name" value="HEQRo_perm_3TM"/>
    <property type="match status" value="1"/>
</dbReference>
<evidence type="ECO:0000256" key="2">
    <source>
        <dbReference type="ARBA" id="ARBA00010072"/>
    </source>
</evidence>
<evidence type="ECO:0000256" key="1">
    <source>
        <dbReference type="ARBA" id="ARBA00004651"/>
    </source>
</evidence>
<dbReference type="AlphaFoldDB" id="A0A0D6JWH2"/>
<dbReference type="InterPro" id="IPR010065">
    <property type="entry name" value="AA_ABC_transptr_permease_3TM"/>
</dbReference>
<feature type="transmembrane region" description="Helical" evidence="9">
    <location>
        <begin position="69"/>
        <end position="90"/>
    </location>
</feature>
<evidence type="ECO:0000313" key="12">
    <source>
        <dbReference type="Proteomes" id="UP000198902"/>
    </source>
</evidence>
<dbReference type="Gene3D" id="1.10.3720.10">
    <property type="entry name" value="MetI-like"/>
    <property type="match status" value="1"/>
</dbReference>
<keyword evidence="4" id="KW-1003">Cell membrane</keyword>
<dbReference type="InterPro" id="IPR000515">
    <property type="entry name" value="MetI-like"/>
</dbReference>
<reference evidence="12" key="1">
    <citation type="submission" date="2015-03" db="EMBL/GenBank/DDBJ databases">
        <authorList>
            <person name="Urmite Genomes"/>
        </authorList>
    </citation>
    <scope>NUCLEOTIDE SEQUENCE [LARGE SCALE GENOMIC DNA]</scope>
    <source>
        <strain evidence="12">Arc-Hr</strain>
    </source>
</reference>
<evidence type="ECO:0000256" key="5">
    <source>
        <dbReference type="ARBA" id="ARBA00022692"/>
    </source>
</evidence>
<keyword evidence="7 9" id="KW-1133">Transmembrane helix</keyword>
<name>A0A0D6JWH2_9EURY</name>
<dbReference type="SUPFAM" id="SSF161098">
    <property type="entry name" value="MetI-like"/>
    <property type="match status" value="1"/>
</dbReference>